<dbReference type="GO" id="GO:0044774">
    <property type="term" value="P:mitotic DNA integrity checkpoint signaling"/>
    <property type="evidence" value="ECO:0007669"/>
    <property type="project" value="TreeGrafter"/>
</dbReference>
<dbReference type="GO" id="GO:0005634">
    <property type="term" value="C:nucleus"/>
    <property type="evidence" value="ECO:0007669"/>
    <property type="project" value="TreeGrafter"/>
</dbReference>
<organism evidence="1 2">
    <name type="scientific">Pyrocoelia pectoralis</name>
    <dbReference type="NCBI Taxonomy" id="417401"/>
    <lineage>
        <taxon>Eukaryota</taxon>
        <taxon>Metazoa</taxon>
        <taxon>Ecdysozoa</taxon>
        <taxon>Arthropoda</taxon>
        <taxon>Hexapoda</taxon>
        <taxon>Insecta</taxon>
        <taxon>Pterygota</taxon>
        <taxon>Neoptera</taxon>
        <taxon>Endopterygota</taxon>
        <taxon>Coleoptera</taxon>
        <taxon>Polyphaga</taxon>
        <taxon>Elateriformia</taxon>
        <taxon>Elateroidea</taxon>
        <taxon>Lampyridae</taxon>
        <taxon>Lampyrinae</taxon>
        <taxon>Pyrocoelia</taxon>
    </lineage>
</organism>
<protein>
    <submittedName>
        <fullName evidence="1">Uncharacterized protein</fullName>
    </submittedName>
</protein>
<dbReference type="GO" id="GO:0000793">
    <property type="term" value="C:condensed chromosome"/>
    <property type="evidence" value="ECO:0007669"/>
    <property type="project" value="TreeGrafter"/>
</dbReference>
<accession>A0AAN7VEX1</accession>
<dbReference type="GO" id="GO:0031297">
    <property type="term" value="P:replication fork processing"/>
    <property type="evidence" value="ECO:0007669"/>
    <property type="project" value="TreeGrafter"/>
</dbReference>
<dbReference type="GO" id="GO:0006303">
    <property type="term" value="P:double-strand break repair via nonhomologous end joining"/>
    <property type="evidence" value="ECO:0007669"/>
    <property type="project" value="TreeGrafter"/>
</dbReference>
<dbReference type="GO" id="GO:0000014">
    <property type="term" value="F:single-stranded DNA endodeoxyribonuclease activity"/>
    <property type="evidence" value="ECO:0007669"/>
    <property type="project" value="TreeGrafter"/>
</dbReference>
<dbReference type="GO" id="GO:0042800">
    <property type="term" value="F:histone H3K4 methyltransferase activity"/>
    <property type="evidence" value="ECO:0007669"/>
    <property type="project" value="TreeGrafter"/>
</dbReference>
<dbReference type="GO" id="GO:0003697">
    <property type="term" value="F:single-stranded DNA binding"/>
    <property type="evidence" value="ECO:0007669"/>
    <property type="project" value="TreeGrafter"/>
</dbReference>
<keyword evidence="2" id="KW-1185">Reference proteome</keyword>
<dbReference type="PANTHER" id="PTHR46060">
    <property type="entry name" value="MARINER MOS1 TRANSPOSASE-LIKE PROTEIN"/>
    <property type="match status" value="1"/>
</dbReference>
<evidence type="ECO:0000313" key="2">
    <source>
        <dbReference type="Proteomes" id="UP001329430"/>
    </source>
</evidence>
<dbReference type="AlphaFoldDB" id="A0AAN7VEX1"/>
<dbReference type="InterPro" id="IPR036397">
    <property type="entry name" value="RNaseH_sf"/>
</dbReference>
<dbReference type="Pfam" id="PF01359">
    <property type="entry name" value="Transposase_1"/>
    <property type="match status" value="1"/>
</dbReference>
<dbReference type="GO" id="GO:0000729">
    <property type="term" value="P:DNA double-strand break processing"/>
    <property type="evidence" value="ECO:0007669"/>
    <property type="project" value="TreeGrafter"/>
</dbReference>
<dbReference type="GO" id="GO:0046975">
    <property type="term" value="F:histone H3K36 methyltransferase activity"/>
    <property type="evidence" value="ECO:0007669"/>
    <property type="project" value="TreeGrafter"/>
</dbReference>
<dbReference type="EMBL" id="JAVRBK010000006">
    <property type="protein sequence ID" value="KAK5642689.1"/>
    <property type="molecule type" value="Genomic_DNA"/>
</dbReference>
<dbReference type="GO" id="GO:0035861">
    <property type="term" value="C:site of double-strand break"/>
    <property type="evidence" value="ECO:0007669"/>
    <property type="project" value="TreeGrafter"/>
</dbReference>
<dbReference type="InterPro" id="IPR052709">
    <property type="entry name" value="Transposase-MT_Hybrid"/>
</dbReference>
<proteinExistence type="predicted"/>
<dbReference type="InterPro" id="IPR001888">
    <property type="entry name" value="Transposase_1"/>
</dbReference>
<dbReference type="Gene3D" id="3.30.420.10">
    <property type="entry name" value="Ribonuclease H-like superfamily/Ribonuclease H"/>
    <property type="match status" value="1"/>
</dbReference>
<gene>
    <name evidence="1" type="ORF">RI129_008856</name>
</gene>
<dbReference type="PANTHER" id="PTHR46060:SF2">
    <property type="entry name" value="HISTONE-LYSINE N-METHYLTRANSFERASE SETMAR"/>
    <property type="match status" value="1"/>
</dbReference>
<evidence type="ECO:0000313" key="1">
    <source>
        <dbReference type="EMBL" id="KAK5642689.1"/>
    </source>
</evidence>
<name>A0AAN7VEX1_9COLE</name>
<comment type="caution">
    <text evidence="1">The sequence shown here is derived from an EMBL/GenBank/DDBJ whole genome shotgun (WGS) entry which is preliminary data.</text>
</comment>
<reference evidence="1 2" key="1">
    <citation type="journal article" date="2024" name="Insects">
        <title>An Improved Chromosome-Level Genome Assembly of the Firefly Pyrocoelia pectoralis.</title>
        <authorList>
            <person name="Fu X."/>
            <person name="Meyer-Rochow V.B."/>
            <person name="Ballantyne L."/>
            <person name="Zhu X."/>
        </authorList>
    </citation>
    <scope>NUCLEOTIDE SEQUENCE [LARGE SCALE GENOMIC DNA]</scope>
    <source>
        <strain evidence="1">XCY_ONT2</strain>
    </source>
</reference>
<sequence length="117" mass="13665">MGEGSFTVSERQKVGRFEICSSLLLRNKNDPFLHRIVTFDEKWIMYDNRKRSGQWLDKDEPPTHFPKAKIHQTKVMVTVYDWFMYSIPIFNDQLSIAAARMDGSALKFISTCLQTTL</sequence>
<dbReference type="GO" id="GO:0044547">
    <property type="term" value="F:DNA topoisomerase binding"/>
    <property type="evidence" value="ECO:0007669"/>
    <property type="project" value="TreeGrafter"/>
</dbReference>
<dbReference type="GO" id="GO:0003690">
    <property type="term" value="F:double-stranded DNA binding"/>
    <property type="evidence" value="ECO:0007669"/>
    <property type="project" value="TreeGrafter"/>
</dbReference>
<dbReference type="Proteomes" id="UP001329430">
    <property type="component" value="Chromosome 6"/>
</dbReference>
<dbReference type="GO" id="GO:0015074">
    <property type="term" value="P:DNA integration"/>
    <property type="evidence" value="ECO:0007669"/>
    <property type="project" value="TreeGrafter"/>
</dbReference>